<keyword evidence="1" id="KW-0732">Signal</keyword>
<evidence type="ECO:0000313" key="2">
    <source>
        <dbReference type="EMBL" id="CAG9811958.1"/>
    </source>
</evidence>
<proteinExistence type="predicted"/>
<name>A0A9N9S7V4_9DIPT</name>
<organism evidence="2 3">
    <name type="scientific">Chironomus riparius</name>
    <dbReference type="NCBI Taxonomy" id="315576"/>
    <lineage>
        <taxon>Eukaryota</taxon>
        <taxon>Metazoa</taxon>
        <taxon>Ecdysozoa</taxon>
        <taxon>Arthropoda</taxon>
        <taxon>Hexapoda</taxon>
        <taxon>Insecta</taxon>
        <taxon>Pterygota</taxon>
        <taxon>Neoptera</taxon>
        <taxon>Endopterygota</taxon>
        <taxon>Diptera</taxon>
        <taxon>Nematocera</taxon>
        <taxon>Chironomoidea</taxon>
        <taxon>Chironomidae</taxon>
        <taxon>Chironominae</taxon>
        <taxon>Chironomus</taxon>
    </lineage>
</organism>
<feature type="chain" id="PRO_5040511690" evidence="1">
    <location>
        <begin position="23"/>
        <end position="285"/>
    </location>
</feature>
<sequence>MKIQLYITFLLIIITTFSATSAVDIPCECTISNLPFLYFKFVKTCTVKSKFEVTKADTTIVSLNGKKPTDEPNKDVSFFYVFAKTMHFIPKGLDQLFANLTGLRFELTKLRHVTKENLAPFPELLMFSSVSNQIQFVEKDLFINNPKLKFVSFRSNKITYFDPQVFDVIRPNLAQLYIDGTAITCGFPQATSNAAVGKVLDKLKESPCGDIENAPPLYQFWLKAQEGSENNESECETEIADKEAECSAQIESLQEENDKILGCLLNPDPATCPTLDQVRNSLRKF</sequence>
<evidence type="ECO:0000256" key="1">
    <source>
        <dbReference type="SAM" id="SignalP"/>
    </source>
</evidence>
<gene>
    <name evidence="2" type="ORF">CHIRRI_LOCUS14765</name>
</gene>
<dbReference type="AlphaFoldDB" id="A0A9N9S7V4"/>
<dbReference type="SUPFAM" id="SSF52058">
    <property type="entry name" value="L domain-like"/>
    <property type="match status" value="1"/>
</dbReference>
<dbReference type="Proteomes" id="UP001153620">
    <property type="component" value="Chromosome 4"/>
</dbReference>
<dbReference type="OrthoDB" id="10452660at2759"/>
<reference evidence="2" key="2">
    <citation type="submission" date="2022-10" db="EMBL/GenBank/DDBJ databases">
        <authorList>
            <consortium name="ENA_rothamsted_submissions"/>
            <consortium name="culmorum"/>
            <person name="King R."/>
        </authorList>
    </citation>
    <scope>NUCLEOTIDE SEQUENCE</scope>
</reference>
<protein>
    <submittedName>
        <fullName evidence="2">Uncharacterized protein</fullName>
    </submittedName>
</protein>
<feature type="signal peptide" evidence="1">
    <location>
        <begin position="1"/>
        <end position="22"/>
    </location>
</feature>
<dbReference type="InterPro" id="IPR032675">
    <property type="entry name" value="LRR_dom_sf"/>
</dbReference>
<dbReference type="Gene3D" id="3.80.10.10">
    <property type="entry name" value="Ribonuclease Inhibitor"/>
    <property type="match status" value="1"/>
</dbReference>
<accession>A0A9N9S7V4</accession>
<reference evidence="2" key="1">
    <citation type="submission" date="2022-01" db="EMBL/GenBank/DDBJ databases">
        <authorList>
            <person name="King R."/>
        </authorList>
    </citation>
    <scope>NUCLEOTIDE SEQUENCE</scope>
</reference>
<dbReference type="EMBL" id="OU895880">
    <property type="protein sequence ID" value="CAG9811958.1"/>
    <property type="molecule type" value="Genomic_DNA"/>
</dbReference>
<keyword evidence="3" id="KW-1185">Reference proteome</keyword>
<evidence type="ECO:0000313" key="3">
    <source>
        <dbReference type="Proteomes" id="UP001153620"/>
    </source>
</evidence>